<feature type="domain" description="Type I restriction modification DNA specificity" evidence="5">
    <location>
        <begin position="3"/>
        <end position="175"/>
    </location>
</feature>
<dbReference type="SUPFAM" id="SSF116734">
    <property type="entry name" value="DNA methylase specificity domain"/>
    <property type="match status" value="2"/>
</dbReference>
<dbReference type="GO" id="GO:0003677">
    <property type="term" value="F:DNA binding"/>
    <property type="evidence" value="ECO:0007669"/>
    <property type="project" value="UniProtKB-KW"/>
</dbReference>
<dbReference type="PANTHER" id="PTHR30408:SF12">
    <property type="entry name" value="TYPE I RESTRICTION ENZYME MJAVIII SPECIFICITY SUBUNIT"/>
    <property type="match status" value="1"/>
</dbReference>
<name>A0A0B7MMI6_9FIRM</name>
<dbReference type="InterPro" id="IPR044946">
    <property type="entry name" value="Restrct_endonuc_typeI_TRD_sf"/>
</dbReference>
<organism evidence="6 7">
    <name type="scientific">Syntrophaceticus schinkii</name>
    <dbReference type="NCBI Taxonomy" id="499207"/>
    <lineage>
        <taxon>Bacteria</taxon>
        <taxon>Bacillati</taxon>
        <taxon>Bacillota</taxon>
        <taxon>Clostridia</taxon>
        <taxon>Thermoanaerobacterales</taxon>
        <taxon>Thermoanaerobacterales Family III. Incertae Sedis</taxon>
        <taxon>Syntrophaceticus</taxon>
    </lineage>
</organism>
<evidence type="ECO:0000313" key="7">
    <source>
        <dbReference type="Proteomes" id="UP000046155"/>
    </source>
</evidence>
<keyword evidence="2" id="KW-0680">Restriction system</keyword>
<dbReference type="OrthoDB" id="9811611at2"/>
<dbReference type="Pfam" id="PF01420">
    <property type="entry name" value="Methylase_S"/>
    <property type="match status" value="2"/>
</dbReference>
<feature type="domain" description="Type I restriction modification DNA specificity" evidence="5">
    <location>
        <begin position="248"/>
        <end position="393"/>
    </location>
</feature>
<protein>
    <submittedName>
        <fullName evidence="6">Type-1 restriction enzyme StySJI specificity protein</fullName>
    </submittedName>
</protein>
<evidence type="ECO:0000256" key="3">
    <source>
        <dbReference type="ARBA" id="ARBA00023125"/>
    </source>
</evidence>
<evidence type="ECO:0000313" key="6">
    <source>
        <dbReference type="EMBL" id="CEO89181.1"/>
    </source>
</evidence>
<keyword evidence="3" id="KW-0238">DNA-binding</keyword>
<evidence type="ECO:0000256" key="2">
    <source>
        <dbReference type="ARBA" id="ARBA00022747"/>
    </source>
</evidence>
<comment type="similarity">
    <text evidence="1">Belongs to the type-I restriction system S methylase family.</text>
</comment>
<keyword evidence="7" id="KW-1185">Reference proteome</keyword>
<feature type="region of interest" description="Disordered" evidence="4">
    <location>
        <begin position="434"/>
        <end position="453"/>
    </location>
</feature>
<dbReference type="RefSeq" id="WP_052835505.1">
    <property type="nucleotide sequence ID" value="NZ_CDRZ01000236.1"/>
</dbReference>
<dbReference type="REBASE" id="132398">
    <property type="entry name" value="S.SscSp3ORF40003P"/>
</dbReference>
<evidence type="ECO:0000256" key="4">
    <source>
        <dbReference type="SAM" id="MobiDB-lite"/>
    </source>
</evidence>
<dbReference type="AlphaFoldDB" id="A0A0B7MMI6"/>
<proteinExistence type="inferred from homology"/>
<evidence type="ECO:0000259" key="5">
    <source>
        <dbReference type="Pfam" id="PF01420"/>
    </source>
</evidence>
<dbReference type="InterPro" id="IPR052021">
    <property type="entry name" value="Type-I_RS_S_subunit"/>
</dbReference>
<dbReference type="Gene3D" id="3.90.220.20">
    <property type="entry name" value="DNA methylase specificity domains"/>
    <property type="match status" value="2"/>
</dbReference>
<gene>
    <name evidence="6" type="primary">hsdS</name>
    <name evidence="6" type="ORF">SSCH_40005</name>
</gene>
<dbReference type="Proteomes" id="UP000046155">
    <property type="component" value="Unassembled WGS sequence"/>
</dbReference>
<dbReference type="CDD" id="cd17260">
    <property type="entry name" value="RMtype1_S_EcoEI-TRD1-CR1_like"/>
    <property type="match status" value="1"/>
</dbReference>
<reference evidence="7" key="1">
    <citation type="submission" date="2015-01" db="EMBL/GenBank/DDBJ databases">
        <authorList>
            <person name="Manzoor Shahid"/>
            <person name="Zubair Saima"/>
        </authorList>
    </citation>
    <scope>NUCLEOTIDE SEQUENCE [LARGE SCALE GENOMIC DNA]</scope>
    <source>
        <strain evidence="7">Sp3</strain>
    </source>
</reference>
<dbReference type="Gene3D" id="1.10.287.1120">
    <property type="entry name" value="Bipartite methylase S protein"/>
    <property type="match status" value="1"/>
</dbReference>
<dbReference type="EMBL" id="CDRZ01000236">
    <property type="protein sequence ID" value="CEO89181.1"/>
    <property type="molecule type" value="Genomic_DNA"/>
</dbReference>
<evidence type="ECO:0000256" key="1">
    <source>
        <dbReference type="ARBA" id="ARBA00010923"/>
    </source>
</evidence>
<sequence>MYKKIPLKEIAEINPSRPKFTLKHETEVSFIPMSDVTDNGRWSRRQVRQYQEVCSGYTCFLNGDVLFAKITPCMENGKGCLVTELKNGIGFGSTEFHVLRARTKGDPGFIYQWSTYRLFRLQAAASMTGSAGQQRVPASFLETFNMPAIDKPEQSKIAEILSTVDRVIEQTEALIAKQQRIKTGLMQDLLTRGIDEHGNIRSEETHQFKDSPLGMIPVEWEVVPLGIAVGRNKGSVQIGPFGSQLHAEDYKEVGIPIITVEHLMKNRILHKNLPLVGEDDYRRLVKYTLREGDLVFSRVGSIDRCSYVSKDEDGWLFSGRCLRVRSGKEINSRYLSYQLNYDNARNWILNNSVGTTMACLNTSILSMTPIVLPQQSEQVKVAEILDSISDAIQYQLSKRFKLDSLKTALMQDLLTGKVRVTPLLDETEVINDESGQNISVHQDRRAQPCGETTAGSACGAGVGDY</sequence>
<dbReference type="GO" id="GO:0009307">
    <property type="term" value="P:DNA restriction-modification system"/>
    <property type="evidence" value="ECO:0007669"/>
    <property type="project" value="UniProtKB-KW"/>
</dbReference>
<dbReference type="PANTHER" id="PTHR30408">
    <property type="entry name" value="TYPE-1 RESTRICTION ENZYME ECOKI SPECIFICITY PROTEIN"/>
    <property type="match status" value="1"/>
</dbReference>
<accession>A0A0B7MMI6</accession>
<dbReference type="InterPro" id="IPR000055">
    <property type="entry name" value="Restrct_endonuc_typeI_TRD"/>
</dbReference>